<accession>A0A1H0DW88</accession>
<keyword evidence="3" id="KW-0560">Oxidoreductase</keyword>
<evidence type="ECO:0000256" key="3">
    <source>
        <dbReference type="ARBA" id="ARBA00023002"/>
    </source>
</evidence>
<sequence length="110" mass="12928">MSVEAALQEFTEKMEKNPEHIEDLTYTYEFRITDEKEGIYQLRIDQGKAEYSSSAQWEPKLVMEMKEEYFQKLANDDLNATMAYMSGKLKIKGDVSHALKFQSLIKKYQN</sequence>
<dbReference type="OrthoDB" id="9804656at2"/>
<dbReference type="Gene3D" id="3.30.1050.10">
    <property type="entry name" value="SCP2 sterol-binding domain"/>
    <property type="match status" value="1"/>
</dbReference>
<comment type="similarity">
    <text evidence="1">Belongs to the short-chain dehydrogenases/reductases (SDR) family.</text>
</comment>
<dbReference type="RefSeq" id="WP_090842026.1">
    <property type="nucleotide sequence ID" value="NZ_FNIL01000003.1"/>
</dbReference>
<dbReference type="EMBL" id="FNIL01000003">
    <property type="protein sequence ID" value="SDN74349.1"/>
    <property type="molecule type" value="Genomic_DNA"/>
</dbReference>
<organism evidence="5 6">
    <name type="scientific">Alkalicoccus daliensis</name>
    <dbReference type="NCBI Taxonomy" id="745820"/>
    <lineage>
        <taxon>Bacteria</taxon>
        <taxon>Bacillati</taxon>
        <taxon>Bacillota</taxon>
        <taxon>Bacilli</taxon>
        <taxon>Bacillales</taxon>
        <taxon>Bacillaceae</taxon>
        <taxon>Alkalicoccus</taxon>
    </lineage>
</organism>
<evidence type="ECO:0000313" key="6">
    <source>
        <dbReference type="Proteomes" id="UP000198778"/>
    </source>
</evidence>
<evidence type="ECO:0000259" key="4">
    <source>
        <dbReference type="Pfam" id="PF02036"/>
    </source>
</evidence>
<dbReference type="AlphaFoldDB" id="A0A1H0DW88"/>
<dbReference type="Proteomes" id="UP000198778">
    <property type="component" value="Unassembled WGS sequence"/>
</dbReference>
<dbReference type="InterPro" id="IPR003033">
    <property type="entry name" value="SCP2_sterol-bd_dom"/>
</dbReference>
<dbReference type="InterPro" id="IPR036527">
    <property type="entry name" value="SCP2_sterol-bd_dom_sf"/>
</dbReference>
<dbReference type="PANTHER" id="PTHR42808:SF3">
    <property type="entry name" value="HYDROXYSTEROID DEHYDROGENASE-LIKE PROTEIN 2"/>
    <property type="match status" value="1"/>
</dbReference>
<protein>
    <submittedName>
        <fullName evidence="5">Putative sterol carrier protein</fullName>
    </submittedName>
</protein>
<proteinExistence type="inferred from homology"/>
<dbReference type="PANTHER" id="PTHR42808">
    <property type="entry name" value="HYDROXYSTEROID DEHYDROGENASE-LIKE PROTEIN 2"/>
    <property type="match status" value="1"/>
</dbReference>
<dbReference type="SUPFAM" id="SSF55718">
    <property type="entry name" value="SCP-like"/>
    <property type="match status" value="1"/>
</dbReference>
<dbReference type="InterPro" id="IPR051935">
    <property type="entry name" value="HSDL2"/>
</dbReference>
<evidence type="ECO:0000313" key="5">
    <source>
        <dbReference type="EMBL" id="SDN74349.1"/>
    </source>
</evidence>
<gene>
    <name evidence="5" type="ORF">SAMN04488053_103107</name>
</gene>
<evidence type="ECO:0000256" key="2">
    <source>
        <dbReference type="ARBA" id="ARBA00022857"/>
    </source>
</evidence>
<reference evidence="6" key="1">
    <citation type="submission" date="2016-10" db="EMBL/GenBank/DDBJ databases">
        <authorList>
            <person name="Varghese N."/>
            <person name="Submissions S."/>
        </authorList>
    </citation>
    <scope>NUCLEOTIDE SEQUENCE [LARGE SCALE GENOMIC DNA]</scope>
    <source>
        <strain evidence="6">CGMCC 1.10369</strain>
    </source>
</reference>
<keyword evidence="6" id="KW-1185">Reference proteome</keyword>
<dbReference type="Pfam" id="PF02036">
    <property type="entry name" value="SCP2"/>
    <property type="match status" value="1"/>
</dbReference>
<dbReference type="STRING" id="745820.SAMN04488053_103107"/>
<dbReference type="GO" id="GO:0016491">
    <property type="term" value="F:oxidoreductase activity"/>
    <property type="evidence" value="ECO:0007669"/>
    <property type="project" value="UniProtKB-KW"/>
</dbReference>
<evidence type="ECO:0000256" key="1">
    <source>
        <dbReference type="ARBA" id="ARBA00006484"/>
    </source>
</evidence>
<name>A0A1H0DW88_9BACI</name>
<keyword evidence="2" id="KW-0521">NADP</keyword>
<feature type="domain" description="SCP2" evidence="4">
    <location>
        <begin position="10"/>
        <end position="106"/>
    </location>
</feature>